<name>A0AAP0P648_9MAGN</name>
<evidence type="ECO:0000256" key="1">
    <source>
        <dbReference type="ARBA" id="ARBA00004162"/>
    </source>
</evidence>
<evidence type="ECO:0000256" key="3">
    <source>
        <dbReference type="ARBA" id="ARBA00022475"/>
    </source>
</evidence>
<evidence type="ECO:0000256" key="6">
    <source>
        <dbReference type="ARBA" id="ARBA00023136"/>
    </source>
</evidence>
<comment type="similarity">
    <text evidence="7">Belongs to the DVL/RTFL small polypeptides family.</text>
</comment>
<evidence type="ECO:0000313" key="9">
    <source>
        <dbReference type="Proteomes" id="UP001417504"/>
    </source>
</evidence>
<evidence type="ECO:0000256" key="2">
    <source>
        <dbReference type="ARBA" id="ARBA00022473"/>
    </source>
</evidence>
<dbReference type="EMBL" id="JBBNAE010000004">
    <property type="protein sequence ID" value="KAK9131574.1"/>
    <property type="molecule type" value="Genomic_DNA"/>
</dbReference>
<reference evidence="8 9" key="1">
    <citation type="submission" date="2024-01" db="EMBL/GenBank/DDBJ databases">
        <title>Genome assemblies of Stephania.</title>
        <authorList>
            <person name="Yang L."/>
        </authorList>
    </citation>
    <scope>NUCLEOTIDE SEQUENCE [LARGE SCALE GENOMIC DNA]</scope>
    <source>
        <strain evidence="8">QJT</strain>
        <tissue evidence="8">Leaf</tissue>
    </source>
</reference>
<keyword evidence="4" id="KW-0812">Transmembrane</keyword>
<sequence length="109" mass="12481">MESLKESCRSYVFLVDFASRRGPVDVGRGPNCMNNLLVMCQVTIISRPIYLVVRWPAGAMAVRKQCSHKRRLGFSGKCAALVKEQRARIYILRRCATMLLCWYIQGDHD</sequence>
<keyword evidence="5" id="KW-1133">Transmembrane helix</keyword>
<keyword evidence="2" id="KW-0217">Developmental protein</keyword>
<keyword evidence="6" id="KW-0472">Membrane</keyword>
<evidence type="ECO:0000256" key="7">
    <source>
        <dbReference type="ARBA" id="ARBA00024340"/>
    </source>
</evidence>
<dbReference type="Pfam" id="PF08137">
    <property type="entry name" value="DVL"/>
    <property type="match status" value="1"/>
</dbReference>
<dbReference type="GO" id="GO:0005886">
    <property type="term" value="C:plasma membrane"/>
    <property type="evidence" value="ECO:0007669"/>
    <property type="project" value="UniProtKB-SubCell"/>
</dbReference>
<dbReference type="PANTHER" id="PTHR33102">
    <property type="entry name" value="DVL19-RELATED-RELATED"/>
    <property type="match status" value="1"/>
</dbReference>
<comment type="caution">
    <text evidence="8">The sequence shown here is derived from an EMBL/GenBank/DDBJ whole genome shotgun (WGS) entry which is preliminary data.</text>
</comment>
<dbReference type="InterPro" id="IPR012552">
    <property type="entry name" value="DVL"/>
</dbReference>
<proteinExistence type="inferred from homology"/>
<evidence type="ECO:0000313" key="8">
    <source>
        <dbReference type="EMBL" id="KAK9131574.1"/>
    </source>
</evidence>
<dbReference type="GO" id="GO:0048367">
    <property type="term" value="P:shoot system development"/>
    <property type="evidence" value="ECO:0007669"/>
    <property type="project" value="UniProtKB-ARBA"/>
</dbReference>
<organism evidence="8 9">
    <name type="scientific">Stephania japonica</name>
    <dbReference type="NCBI Taxonomy" id="461633"/>
    <lineage>
        <taxon>Eukaryota</taxon>
        <taxon>Viridiplantae</taxon>
        <taxon>Streptophyta</taxon>
        <taxon>Embryophyta</taxon>
        <taxon>Tracheophyta</taxon>
        <taxon>Spermatophyta</taxon>
        <taxon>Magnoliopsida</taxon>
        <taxon>Ranunculales</taxon>
        <taxon>Menispermaceae</taxon>
        <taxon>Menispermoideae</taxon>
        <taxon>Cissampelideae</taxon>
        <taxon>Stephania</taxon>
    </lineage>
</organism>
<protein>
    <submittedName>
        <fullName evidence="8">Uncharacterized protein</fullName>
    </submittedName>
</protein>
<keyword evidence="9" id="KW-1185">Reference proteome</keyword>
<dbReference type="InterPro" id="IPR051525">
    <property type="entry name" value="DVL_RTFL_regulatory"/>
</dbReference>
<keyword evidence="3" id="KW-1003">Cell membrane</keyword>
<dbReference type="GO" id="GO:0008285">
    <property type="term" value="P:negative regulation of cell population proliferation"/>
    <property type="evidence" value="ECO:0007669"/>
    <property type="project" value="InterPro"/>
</dbReference>
<dbReference type="Proteomes" id="UP001417504">
    <property type="component" value="Unassembled WGS sequence"/>
</dbReference>
<accession>A0AAP0P648</accession>
<dbReference type="AlphaFoldDB" id="A0AAP0P648"/>
<evidence type="ECO:0000256" key="5">
    <source>
        <dbReference type="ARBA" id="ARBA00022989"/>
    </source>
</evidence>
<evidence type="ECO:0000256" key="4">
    <source>
        <dbReference type="ARBA" id="ARBA00022692"/>
    </source>
</evidence>
<gene>
    <name evidence="8" type="ORF">Sjap_012061</name>
</gene>
<comment type="subcellular location">
    <subcellularLocation>
        <location evidence="1">Cell membrane</location>
        <topology evidence="1">Single-pass membrane protein</topology>
    </subcellularLocation>
</comment>